<keyword evidence="3" id="KW-1185">Reference proteome</keyword>
<proteinExistence type="predicted"/>
<accession>A0A1T5APM0</accession>
<dbReference type="EMBL" id="FUYN01000002">
    <property type="protein sequence ID" value="SKB36984.1"/>
    <property type="molecule type" value="Genomic_DNA"/>
</dbReference>
<dbReference type="Gene3D" id="1.10.150.20">
    <property type="entry name" value="5' to 3' exonuclease, C-terminal subdomain"/>
    <property type="match status" value="1"/>
</dbReference>
<evidence type="ECO:0000313" key="3">
    <source>
        <dbReference type="Proteomes" id="UP000243406"/>
    </source>
</evidence>
<sequence length="85" mass="9530">MSKLSDMENIGPTLEQRLINAGITTPMELRKLGSKSAYVILKEHDIDACINTLYALEGAIQGIRWHDLADDIKADLKRFADSEKK</sequence>
<reference evidence="3" key="1">
    <citation type="submission" date="2017-02" db="EMBL/GenBank/DDBJ databases">
        <authorList>
            <person name="Varghese N."/>
            <person name="Submissions S."/>
        </authorList>
    </citation>
    <scope>NUCLEOTIDE SEQUENCE [LARGE SCALE GENOMIC DNA]</scope>
    <source>
        <strain evidence="3">ATCC 35199</strain>
    </source>
</reference>
<dbReference type="RefSeq" id="WP_079589015.1">
    <property type="nucleotide sequence ID" value="NZ_CP154629.1"/>
</dbReference>
<feature type="domain" description="TfoX C-terminal" evidence="1">
    <location>
        <begin position="2"/>
        <end position="78"/>
    </location>
</feature>
<dbReference type="OrthoDB" id="9790407at2"/>
<dbReference type="PANTHER" id="PTHR36121:SF1">
    <property type="entry name" value="PROTEIN SXY"/>
    <property type="match status" value="1"/>
</dbReference>
<evidence type="ECO:0000313" key="2">
    <source>
        <dbReference type="EMBL" id="SKB36984.1"/>
    </source>
</evidence>
<organism evidence="2 3">
    <name type="scientific">Acetoanaerobium noterae</name>
    <dbReference type="NCBI Taxonomy" id="745369"/>
    <lineage>
        <taxon>Bacteria</taxon>
        <taxon>Bacillati</taxon>
        <taxon>Bacillota</taxon>
        <taxon>Clostridia</taxon>
        <taxon>Peptostreptococcales</taxon>
        <taxon>Filifactoraceae</taxon>
        <taxon>Acetoanaerobium</taxon>
    </lineage>
</organism>
<dbReference type="Pfam" id="PF04994">
    <property type="entry name" value="TfoX_C"/>
    <property type="match status" value="1"/>
</dbReference>
<dbReference type="AlphaFoldDB" id="A0A1T5APM0"/>
<gene>
    <name evidence="2" type="ORF">SAMN02745120_1090</name>
</gene>
<dbReference type="InterPro" id="IPR047525">
    <property type="entry name" value="TfoX-like"/>
</dbReference>
<dbReference type="Proteomes" id="UP000243406">
    <property type="component" value="Unassembled WGS sequence"/>
</dbReference>
<protein>
    <submittedName>
        <fullName evidence="2">DNA transformation protein</fullName>
    </submittedName>
</protein>
<evidence type="ECO:0000259" key="1">
    <source>
        <dbReference type="Pfam" id="PF04994"/>
    </source>
</evidence>
<dbReference type="PANTHER" id="PTHR36121">
    <property type="entry name" value="PROTEIN SXY"/>
    <property type="match status" value="1"/>
</dbReference>
<dbReference type="InterPro" id="IPR007077">
    <property type="entry name" value="TfoX_C"/>
</dbReference>
<name>A0A1T5APM0_9FIRM</name>